<dbReference type="PANTHER" id="PTHR23108">
    <property type="entry name" value="METHYLTRANSFERASE-RELATED"/>
    <property type="match status" value="1"/>
</dbReference>
<dbReference type="Gene3D" id="3.40.50.150">
    <property type="entry name" value="Vaccinia Virus protein VP39"/>
    <property type="match status" value="1"/>
</dbReference>
<dbReference type="Pfam" id="PF10294">
    <property type="entry name" value="Methyltransf_16"/>
    <property type="match status" value="1"/>
</dbReference>
<dbReference type="EMBL" id="BQNB010012080">
    <property type="protein sequence ID" value="GJS98922.1"/>
    <property type="molecule type" value="Genomic_DNA"/>
</dbReference>
<comment type="caution">
    <text evidence="2">The sequence shown here is derived from an EMBL/GenBank/DDBJ whole genome shotgun (WGS) entry which is preliminary data.</text>
</comment>
<gene>
    <name evidence="2" type="ORF">Tco_0820092</name>
</gene>
<dbReference type="InterPro" id="IPR038899">
    <property type="entry name" value="METTL22"/>
</dbReference>
<feature type="compositionally biased region" description="Acidic residues" evidence="1">
    <location>
        <begin position="22"/>
        <end position="31"/>
    </location>
</feature>
<accession>A0ABQ5ACN5</accession>
<evidence type="ECO:0000313" key="2">
    <source>
        <dbReference type="EMBL" id="GJS98922.1"/>
    </source>
</evidence>
<proteinExistence type="predicted"/>
<dbReference type="PANTHER" id="PTHR23108:SF0">
    <property type="entry name" value="METHYLTRANSFERASE-LIKE PROTEIN 22"/>
    <property type="match status" value="1"/>
</dbReference>
<dbReference type="SUPFAM" id="SSF53335">
    <property type="entry name" value="S-adenosyl-L-methionine-dependent methyltransferases"/>
    <property type="match status" value="1"/>
</dbReference>
<feature type="compositionally biased region" description="Low complexity" evidence="1">
    <location>
        <begin position="1"/>
        <end position="16"/>
    </location>
</feature>
<sequence>MKSQPSPAPETASSPAGIHKEEEEEEEEDVMSEIHIGCPSKFTGPFISHFSFSLPHDVDYLGSKYEYQVLDDSQQRQEVSLDDDGDLAVPRRNKRSENKFVVAIQHNITSSIPKVGLQVWRAALVLSDFVLHKMFTSTEFDGIVALELGAGTGLVGMLLARVAKTVFLTDHGVEILENCASNVHLNSALIPSKASVYVRELDWKAPWPPQQSNYPSGHSYVWNLSELEELERASLLVAADVIYSDDLTDALFTTLERLMSRGLNKVLYLALEKRYNFSVDDLDVVANGYSRFRSYVRDENEHDKIPNGSSRAFIGTRMDLTKIPQYANEYIRGQDVELWQIKYAREEENL</sequence>
<reference evidence="2" key="2">
    <citation type="submission" date="2022-01" db="EMBL/GenBank/DDBJ databases">
        <authorList>
            <person name="Yamashiro T."/>
            <person name="Shiraishi A."/>
            <person name="Satake H."/>
            <person name="Nakayama K."/>
        </authorList>
    </citation>
    <scope>NUCLEOTIDE SEQUENCE</scope>
</reference>
<dbReference type="InterPro" id="IPR019410">
    <property type="entry name" value="Methyltransf_16"/>
</dbReference>
<organism evidence="2 3">
    <name type="scientific">Tanacetum coccineum</name>
    <dbReference type="NCBI Taxonomy" id="301880"/>
    <lineage>
        <taxon>Eukaryota</taxon>
        <taxon>Viridiplantae</taxon>
        <taxon>Streptophyta</taxon>
        <taxon>Embryophyta</taxon>
        <taxon>Tracheophyta</taxon>
        <taxon>Spermatophyta</taxon>
        <taxon>Magnoliopsida</taxon>
        <taxon>eudicotyledons</taxon>
        <taxon>Gunneridae</taxon>
        <taxon>Pentapetalae</taxon>
        <taxon>asterids</taxon>
        <taxon>campanulids</taxon>
        <taxon>Asterales</taxon>
        <taxon>Asteraceae</taxon>
        <taxon>Asteroideae</taxon>
        <taxon>Anthemideae</taxon>
        <taxon>Anthemidinae</taxon>
        <taxon>Tanacetum</taxon>
    </lineage>
</organism>
<keyword evidence="3" id="KW-1185">Reference proteome</keyword>
<protein>
    <submittedName>
        <fullName evidence="2">Methyltransferase-like protein 22 isoform X2</fullName>
    </submittedName>
</protein>
<name>A0ABQ5ACN5_9ASTR</name>
<evidence type="ECO:0000256" key="1">
    <source>
        <dbReference type="SAM" id="MobiDB-lite"/>
    </source>
</evidence>
<feature type="region of interest" description="Disordered" evidence="1">
    <location>
        <begin position="1"/>
        <end position="32"/>
    </location>
</feature>
<dbReference type="InterPro" id="IPR029063">
    <property type="entry name" value="SAM-dependent_MTases_sf"/>
</dbReference>
<reference evidence="2" key="1">
    <citation type="journal article" date="2022" name="Int. J. Mol. Sci.">
        <title>Draft Genome of Tanacetum Coccineum: Genomic Comparison of Closely Related Tanacetum-Family Plants.</title>
        <authorList>
            <person name="Yamashiro T."/>
            <person name="Shiraishi A."/>
            <person name="Nakayama K."/>
            <person name="Satake H."/>
        </authorList>
    </citation>
    <scope>NUCLEOTIDE SEQUENCE</scope>
</reference>
<evidence type="ECO:0000313" key="3">
    <source>
        <dbReference type="Proteomes" id="UP001151760"/>
    </source>
</evidence>
<dbReference type="Proteomes" id="UP001151760">
    <property type="component" value="Unassembled WGS sequence"/>
</dbReference>